<dbReference type="Pfam" id="PF00581">
    <property type="entry name" value="Rhodanese"/>
    <property type="match status" value="2"/>
</dbReference>
<evidence type="ECO:0000313" key="6">
    <source>
        <dbReference type="Proteomes" id="UP000640426"/>
    </source>
</evidence>
<evidence type="ECO:0000256" key="3">
    <source>
        <dbReference type="RuleBase" id="RU000507"/>
    </source>
</evidence>
<comment type="caution">
    <text evidence="5">The sequence shown here is derived from an EMBL/GenBank/DDBJ whole genome shotgun (WGS) entry which is preliminary data.</text>
</comment>
<dbReference type="PROSITE" id="PS00380">
    <property type="entry name" value="RHODANESE_1"/>
    <property type="match status" value="1"/>
</dbReference>
<evidence type="ECO:0000256" key="1">
    <source>
        <dbReference type="ARBA" id="ARBA00022679"/>
    </source>
</evidence>
<dbReference type="PANTHER" id="PTHR11364:SF27">
    <property type="entry name" value="SULFURTRANSFERASE"/>
    <property type="match status" value="1"/>
</dbReference>
<accession>A0ABS0XJV6</accession>
<protein>
    <recommendedName>
        <fullName evidence="3">Sulfurtransferase</fullName>
    </recommendedName>
</protein>
<dbReference type="InterPro" id="IPR036873">
    <property type="entry name" value="Rhodanese-like_dom_sf"/>
</dbReference>
<evidence type="ECO:0000256" key="2">
    <source>
        <dbReference type="ARBA" id="ARBA00022737"/>
    </source>
</evidence>
<feature type="domain" description="Rhodanese" evidence="4">
    <location>
        <begin position="162"/>
        <end position="272"/>
    </location>
</feature>
<dbReference type="PROSITE" id="PS50206">
    <property type="entry name" value="RHODANESE_3"/>
    <property type="match status" value="2"/>
</dbReference>
<organism evidence="5 6">
    <name type="scientific">Sphingomonas mollis</name>
    <dbReference type="NCBI Taxonomy" id="2795726"/>
    <lineage>
        <taxon>Bacteria</taxon>
        <taxon>Pseudomonadati</taxon>
        <taxon>Pseudomonadota</taxon>
        <taxon>Alphaproteobacteria</taxon>
        <taxon>Sphingomonadales</taxon>
        <taxon>Sphingomonadaceae</taxon>
        <taxon>Sphingomonas</taxon>
    </lineage>
</organism>
<sequence>MDSLVTTDWLADALGAPDLIVVDATLLDASLGRDARAEFEDGHIPGAVFLDLANLRDTASSLPNMLPDAAQVAAHLSALGIGDGKRIVLYDASPWRTAARAWWLIRSYGIGDVAILDGGIARWRGEGRPLATGPATPTQRSATPLFNEARRRDMAQIRANLASGAEQLIDARSAARFTGDEGDPHGAAPGHIPGSRNIPYGRLFTADGTWKQGEALAAEFADFDLDAPIVATCGSGVTAAVLAFGLHLLGREAAIYDGSWSEWGRDPSTPKATGTA</sequence>
<name>A0ABS0XJV6_9SPHN</name>
<dbReference type="Gene3D" id="3.40.250.10">
    <property type="entry name" value="Rhodanese-like domain"/>
    <property type="match status" value="2"/>
</dbReference>
<keyword evidence="6" id="KW-1185">Reference proteome</keyword>
<evidence type="ECO:0000259" key="4">
    <source>
        <dbReference type="PROSITE" id="PS50206"/>
    </source>
</evidence>
<feature type="domain" description="Rhodanese" evidence="4">
    <location>
        <begin position="15"/>
        <end position="132"/>
    </location>
</feature>
<dbReference type="Proteomes" id="UP000640426">
    <property type="component" value="Unassembled WGS sequence"/>
</dbReference>
<dbReference type="PROSITE" id="PS00683">
    <property type="entry name" value="RHODANESE_2"/>
    <property type="match status" value="1"/>
</dbReference>
<dbReference type="EMBL" id="JAELXS010000001">
    <property type="protein sequence ID" value="MBJ6120325.1"/>
    <property type="molecule type" value="Genomic_DNA"/>
</dbReference>
<evidence type="ECO:0000313" key="5">
    <source>
        <dbReference type="EMBL" id="MBJ6120325.1"/>
    </source>
</evidence>
<gene>
    <name evidence="5" type="ORF">JAO74_00820</name>
</gene>
<dbReference type="CDD" id="cd01448">
    <property type="entry name" value="TST_Repeat_1"/>
    <property type="match status" value="1"/>
</dbReference>
<dbReference type="InterPro" id="IPR001763">
    <property type="entry name" value="Rhodanese-like_dom"/>
</dbReference>
<dbReference type="SMART" id="SM00450">
    <property type="entry name" value="RHOD"/>
    <property type="match status" value="2"/>
</dbReference>
<dbReference type="SUPFAM" id="SSF52821">
    <property type="entry name" value="Rhodanese/Cell cycle control phosphatase"/>
    <property type="match status" value="2"/>
</dbReference>
<dbReference type="CDD" id="cd01449">
    <property type="entry name" value="TST_Repeat_2"/>
    <property type="match status" value="1"/>
</dbReference>
<keyword evidence="2" id="KW-0677">Repeat</keyword>
<reference evidence="6" key="1">
    <citation type="submission" date="2020-12" db="EMBL/GenBank/DDBJ databases">
        <title>Hymenobacter sp.</title>
        <authorList>
            <person name="Kim M.K."/>
        </authorList>
    </citation>
    <scope>NUCLEOTIDE SEQUENCE [LARGE SCALE GENOMIC DNA]</scope>
    <source>
        <strain evidence="6">BT553</strain>
    </source>
</reference>
<dbReference type="InterPro" id="IPR045078">
    <property type="entry name" value="TST/MPST-like"/>
</dbReference>
<dbReference type="RefSeq" id="WP_199034085.1">
    <property type="nucleotide sequence ID" value="NZ_JAELXS010000001.1"/>
</dbReference>
<proteinExistence type="predicted"/>
<dbReference type="InterPro" id="IPR001307">
    <property type="entry name" value="Thiosulphate_STrfase_CS"/>
</dbReference>
<keyword evidence="1 3" id="KW-0808">Transferase</keyword>
<dbReference type="PANTHER" id="PTHR11364">
    <property type="entry name" value="THIOSULFATE SULFERTANSFERASE"/>
    <property type="match status" value="1"/>
</dbReference>